<proteinExistence type="predicted"/>
<evidence type="ECO:0000313" key="2">
    <source>
        <dbReference type="Proteomes" id="UP000298663"/>
    </source>
</evidence>
<reference evidence="1 2" key="2">
    <citation type="journal article" date="2019" name="G3 (Bethesda)">
        <title>Hybrid Assembly of the Genome of the Entomopathogenic Nematode Steinernema carpocapsae Identifies the X-Chromosome.</title>
        <authorList>
            <person name="Serra L."/>
            <person name="Macchietto M."/>
            <person name="Macias-Munoz A."/>
            <person name="McGill C.J."/>
            <person name="Rodriguez I.M."/>
            <person name="Rodriguez B."/>
            <person name="Murad R."/>
            <person name="Mortazavi A."/>
        </authorList>
    </citation>
    <scope>NUCLEOTIDE SEQUENCE [LARGE SCALE GENOMIC DNA]</scope>
    <source>
        <strain evidence="1 2">ALL</strain>
    </source>
</reference>
<sequence length="95" mass="10376">MDDGGLKGAITHSIAFWSRKAKRRGRRGLRGLLPRASSEIRGGGEVIAESNSDGERILTPSADAADNGEDTHVVVRERKRFVDQRLISADVVCLF</sequence>
<evidence type="ECO:0000313" key="1">
    <source>
        <dbReference type="EMBL" id="TKR60558.1"/>
    </source>
</evidence>
<dbReference type="Proteomes" id="UP000298663">
    <property type="component" value="Unassembled WGS sequence"/>
</dbReference>
<dbReference type="AlphaFoldDB" id="A0A4U5LWH6"/>
<dbReference type="EMBL" id="AZBU02000011">
    <property type="protein sequence ID" value="TKR60558.1"/>
    <property type="molecule type" value="Genomic_DNA"/>
</dbReference>
<protein>
    <submittedName>
        <fullName evidence="1">Uncharacterized protein</fullName>
    </submittedName>
</protein>
<name>A0A4U5LWH6_STECR</name>
<keyword evidence="2" id="KW-1185">Reference proteome</keyword>
<gene>
    <name evidence="1" type="ORF">L596_027788</name>
</gene>
<organism evidence="1 2">
    <name type="scientific">Steinernema carpocapsae</name>
    <name type="common">Entomopathogenic nematode</name>
    <dbReference type="NCBI Taxonomy" id="34508"/>
    <lineage>
        <taxon>Eukaryota</taxon>
        <taxon>Metazoa</taxon>
        <taxon>Ecdysozoa</taxon>
        <taxon>Nematoda</taxon>
        <taxon>Chromadorea</taxon>
        <taxon>Rhabditida</taxon>
        <taxon>Tylenchina</taxon>
        <taxon>Panagrolaimomorpha</taxon>
        <taxon>Strongyloidoidea</taxon>
        <taxon>Steinernematidae</taxon>
        <taxon>Steinernema</taxon>
    </lineage>
</organism>
<comment type="caution">
    <text evidence="1">The sequence shown here is derived from an EMBL/GenBank/DDBJ whole genome shotgun (WGS) entry which is preliminary data.</text>
</comment>
<accession>A0A4U5LWH6</accession>
<reference evidence="1 2" key="1">
    <citation type="journal article" date="2015" name="Genome Biol.">
        <title>Comparative genomics of Steinernema reveals deeply conserved gene regulatory networks.</title>
        <authorList>
            <person name="Dillman A.R."/>
            <person name="Macchietto M."/>
            <person name="Porter C.F."/>
            <person name="Rogers A."/>
            <person name="Williams B."/>
            <person name="Antoshechkin I."/>
            <person name="Lee M.M."/>
            <person name="Goodwin Z."/>
            <person name="Lu X."/>
            <person name="Lewis E.E."/>
            <person name="Goodrich-Blair H."/>
            <person name="Stock S.P."/>
            <person name="Adams B.J."/>
            <person name="Sternberg P.W."/>
            <person name="Mortazavi A."/>
        </authorList>
    </citation>
    <scope>NUCLEOTIDE SEQUENCE [LARGE SCALE GENOMIC DNA]</scope>
    <source>
        <strain evidence="1 2">ALL</strain>
    </source>
</reference>